<reference evidence="8" key="1">
    <citation type="submission" date="2020-10" db="EMBL/GenBank/DDBJ databases">
        <authorList>
            <person name="Gilroy R."/>
        </authorList>
    </citation>
    <scope>NUCLEOTIDE SEQUENCE</scope>
    <source>
        <strain evidence="8">ChiW16-3235</strain>
    </source>
</reference>
<proteinExistence type="inferred from homology"/>
<dbReference type="InterPro" id="IPR052176">
    <property type="entry name" value="Glycosyl_Hydrlase_43_Enz"/>
</dbReference>
<feature type="site" description="Important for catalytic activity, responsible for pKa modulation of the active site Glu and correct orientation of both the proton donor and substrate" evidence="6">
    <location>
        <position position="144"/>
    </location>
</feature>
<protein>
    <submittedName>
        <fullName evidence="8">Family 43 glycosylhydrolase</fullName>
    </submittedName>
</protein>
<evidence type="ECO:0000256" key="6">
    <source>
        <dbReference type="PIRSR" id="PIRSR606710-2"/>
    </source>
</evidence>
<evidence type="ECO:0000313" key="8">
    <source>
        <dbReference type="EMBL" id="HIR66552.1"/>
    </source>
</evidence>
<evidence type="ECO:0000256" key="5">
    <source>
        <dbReference type="ARBA" id="ARBA00023295"/>
    </source>
</evidence>
<accession>A0A9D1E4W8</accession>
<keyword evidence="2" id="KW-0624">Polysaccharide degradation</keyword>
<dbReference type="Gene3D" id="2.115.10.20">
    <property type="entry name" value="Glycosyl hydrolase domain, family 43"/>
    <property type="match status" value="1"/>
</dbReference>
<evidence type="ECO:0000256" key="4">
    <source>
        <dbReference type="ARBA" id="ARBA00023277"/>
    </source>
</evidence>
<comment type="caution">
    <text evidence="8">The sequence shown here is derived from an EMBL/GenBank/DDBJ whole genome shotgun (WGS) entry which is preliminary data.</text>
</comment>
<evidence type="ECO:0000313" key="9">
    <source>
        <dbReference type="Proteomes" id="UP000823913"/>
    </source>
</evidence>
<evidence type="ECO:0000256" key="1">
    <source>
        <dbReference type="ARBA" id="ARBA00009865"/>
    </source>
</evidence>
<reference evidence="8" key="2">
    <citation type="journal article" date="2021" name="PeerJ">
        <title>Extensive microbial diversity within the chicken gut microbiome revealed by metagenomics and culture.</title>
        <authorList>
            <person name="Gilroy R."/>
            <person name="Ravi A."/>
            <person name="Getino M."/>
            <person name="Pursley I."/>
            <person name="Horton D.L."/>
            <person name="Alikhan N.F."/>
            <person name="Baker D."/>
            <person name="Gharbi K."/>
            <person name="Hall N."/>
            <person name="Watson M."/>
            <person name="Adriaenssens E.M."/>
            <person name="Foster-Nyarko E."/>
            <person name="Jarju S."/>
            <person name="Secka A."/>
            <person name="Antonio M."/>
            <person name="Oren A."/>
            <person name="Chaudhuri R.R."/>
            <person name="La Ragione R."/>
            <person name="Hildebrand F."/>
            <person name="Pallen M.J."/>
        </authorList>
    </citation>
    <scope>NUCLEOTIDE SEQUENCE</scope>
    <source>
        <strain evidence="8">ChiW16-3235</strain>
    </source>
</reference>
<keyword evidence="2" id="KW-0858">Xylan degradation</keyword>
<keyword evidence="4" id="KW-0119">Carbohydrate metabolism</keyword>
<dbReference type="InterPro" id="IPR006710">
    <property type="entry name" value="Glyco_hydro_43"/>
</dbReference>
<dbReference type="Proteomes" id="UP000823913">
    <property type="component" value="Unassembled WGS sequence"/>
</dbReference>
<dbReference type="GO" id="GO:0004553">
    <property type="term" value="F:hydrolase activity, hydrolyzing O-glycosyl compounds"/>
    <property type="evidence" value="ECO:0007669"/>
    <property type="project" value="InterPro"/>
</dbReference>
<dbReference type="InterPro" id="IPR023296">
    <property type="entry name" value="Glyco_hydro_beta-prop_sf"/>
</dbReference>
<evidence type="ECO:0000256" key="2">
    <source>
        <dbReference type="ARBA" id="ARBA00022651"/>
    </source>
</evidence>
<name>A0A9D1E4W8_9FIRM</name>
<keyword evidence="5 7" id="KW-0326">Glycosidase</keyword>
<dbReference type="GO" id="GO:0045493">
    <property type="term" value="P:xylan catabolic process"/>
    <property type="evidence" value="ECO:0007669"/>
    <property type="project" value="UniProtKB-KW"/>
</dbReference>
<dbReference type="PANTHER" id="PTHR43772:SF2">
    <property type="entry name" value="PUTATIVE (AFU_ORTHOLOGUE AFUA_2G04480)-RELATED"/>
    <property type="match status" value="1"/>
</dbReference>
<dbReference type="AlphaFoldDB" id="A0A9D1E4W8"/>
<sequence>MNNQAFNPFLPAWEYVPDGEPHVFGDRVYLFGSHDRFGGDKFCMNDYVCWSAPVTDLKNWRYEGVIYKKEQDPLNPDGSHMLFAPDVCRGFDGRYYLFYALDFVSVISVAVCDTPAGHYKFHGHVHFRDGHLLSTRAGEPYAFDPAVLRDEGVNYLYMGYCPYPPRHLMKVPKTYDYAWVYRLDDDMLTVLGEPTKIAPSFSNSAGTGFEGHEFFEASSIRKVGDKYCFIWSSYYGHELCYALSDDPEGPFEFGGTIISNGDIGVNGIRDEADCDNYIGNNHGSIEKINGKWYVFYHRHTNRRSFSRQACAERITVLPDGHIPQVEMTSCGLNGGPLAGKGVYPAPIACILKSRSGAMRGEVPLRGIHPYITQDGEDGQVEAFQHIANFRRGAMCGYKYFSPGGATTLSVTIRGDARGFFTITDGAGNVLSHINILSSRGWQTFSAPFKCPREKFALYFTFEGDGAVDFLRFSLD</sequence>
<evidence type="ECO:0000256" key="3">
    <source>
        <dbReference type="ARBA" id="ARBA00022801"/>
    </source>
</evidence>
<gene>
    <name evidence="8" type="ORF">IAB94_00720</name>
</gene>
<dbReference type="Pfam" id="PF04616">
    <property type="entry name" value="Glyco_hydro_43"/>
    <property type="match status" value="1"/>
</dbReference>
<evidence type="ECO:0000256" key="7">
    <source>
        <dbReference type="RuleBase" id="RU361187"/>
    </source>
</evidence>
<dbReference type="EMBL" id="DVHK01000015">
    <property type="protein sequence ID" value="HIR66552.1"/>
    <property type="molecule type" value="Genomic_DNA"/>
</dbReference>
<organism evidence="8 9">
    <name type="scientific">Candidatus Coproplasma avicola</name>
    <dbReference type="NCBI Taxonomy" id="2840744"/>
    <lineage>
        <taxon>Bacteria</taxon>
        <taxon>Bacillati</taxon>
        <taxon>Bacillota</taxon>
        <taxon>Clostridia</taxon>
        <taxon>Eubacteriales</taxon>
        <taxon>Candidatus Coproplasma</taxon>
    </lineage>
</organism>
<dbReference type="CDD" id="cd18620">
    <property type="entry name" value="GH43_XylA-like"/>
    <property type="match status" value="1"/>
</dbReference>
<dbReference type="PANTHER" id="PTHR43772">
    <property type="entry name" value="ENDO-1,4-BETA-XYLANASE"/>
    <property type="match status" value="1"/>
</dbReference>
<dbReference type="SUPFAM" id="SSF75005">
    <property type="entry name" value="Arabinanase/levansucrase/invertase"/>
    <property type="match status" value="1"/>
</dbReference>
<keyword evidence="3 7" id="KW-0378">Hydrolase</keyword>
<comment type="similarity">
    <text evidence="1 7">Belongs to the glycosyl hydrolase 43 family.</text>
</comment>